<organism evidence="1 2">
    <name type="scientific">Periplaneta americana</name>
    <name type="common">American cockroach</name>
    <name type="synonym">Blatta americana</name>
    <dbReference type="NCBI Taxonomy" id="6978"/>
    <lineage>
        <taxon>Eukaryota</taxon>
        <taxon>Metazoa</taxon>
        <taxon>Ecdysozoa</taxon>
        <taxon>Arthropoda</taxon>
        <taxon>Hexapoda</taxon>
        <taxon>Insecta</taxon>
        <taxon>Pterygota</taxon>
        <taxon>Neoptera</taxon>
        <taxon>Polyneoptera</taxon>
        <taxon>Dictyoptera</taxon>
        <taxon>Blattodea</taxon>
        <taxon>Blattoidea</taxon>
        <taxon>Blattidae</taxon>
        <taxon>Blattinae</taxon>
        <taxon>Periplaneta</taxon>
    </lineage>
</organism>
<keyword evidence="2" id="KW-1185">Reference proteome</keyword>
<name>A0ABQ8SBJ6_PERAM</name>
<dbReference type="EMBL" id="JAJSOF020000031">
    <property type="protein sequence ID" value="KAJ4431239.1"/>
    <property type="molecule type" value="Genomic_DNA"/>
</dbReference>
<protein>
    <submittedName>
        <fullName evidence="1">Uncharacterized protein</fullName>
    </submittedName>
</protein>
<evidence type="ECO:0000313" key="1">
    <source>
        <dbReference type="EMBL" id="KAJ4431239.1"/>
    </source>
</evidence>
<sequence length="207" mass="24205">MNESYKLMNENCKLKELLENPNQISELPHKIAVAMFRLVTGHDCLGKHLHRIGIFPTPHCPLCPNHEEMYMEHLKHSAMSTGSQIQMAPQATVNSGQPVHSQDSNMSTVFLYGCETWTFTLREEQRLRVFENKVLRKIFVAERDEVTGEWRKLHNAELHALYSSPDIIRNIKSRCLRWTGHVAHMGKSRNAYRVLVWRQREKDLWES</sequence>
<dbReference type="Proteomes" id="UP001148838">
    <property type="component" value="Unassembled WGS sequence"/>
</dbReference>
<gene>
    <name evidence="1" type="ORF">ANN_19836</name>
</gene>
<reference evidence="1 2" key="1">
    <citation type="journal article" date="2022" name="Allergy">
        <title>Genome assembly and annotation of Periplaneta americana reveal a comprehensive cockroach allergen profile.</title>
        <authorList>
            <person name="Wang L."/>
            <person name="Xiong Q."/>
            <person name="Saelim N."/>
            <person name="Wang L."/>
            <person name="Nong W."/>
            <person name="Wan A.T."/>
            <person name="Shi M."/>
            <person name="Liu X."/>
            <person name="Cao Q."/>
            <person name="Hui J.H.L."/>
            <person name="Sookrung N."/>
            <person name="Leung T.F."/>
            <person name="Tungtrongchitr A."/>
            <person name="Tsui S.K.W."/>
        </authorList>
    </citation>
    <scope>NUCLEOTIDE SEQUENCE [LARGE SCALE GENOMIC DNA]</scope>
    <source>
        <strain evidence="1">PWHHKU_190912</strain>
    </source>
</reference>
<comment type="caution">
    <text evidence="1">The sequence shown here is derived from an EMBL/GenBank/DDBJ whole genome shotgun (WGS) entry which is preliminary data.</text>
</comment>
<proteinExistence type="predicted"/>
<accession>A0ABQ8SBJ6</accession>
<evidence type="ECO:0000313" key="2">
    <source>
        <dbReference type="Proteomes" id="UP001148838"/>
    </source>
</evidence>